<reference evidence="2 3" key="1">
    <citation type="submission" date="2020-08" db="EMBL/GenBank/DDBJ databases">
        <title>Genomic Encyclopedia of Type Strains, Phase IV (KMG-IV): sequencing the most valuable type-strain genomes for metagenomic binning, comparative biology and taxonomic classification.</title>
        <authorList>
            <person name="Goeker M."/>
        </authorList>
    </citation>
    <scope>NUCLEOTIDE SEQUENCE [LARGE SCALE GENOMIC DNA]</scope>
    <source>
        <strain evidence="2 3">YC6886</strain>
    </source>
</reference>
<evidence type="ECO:0000313" key="2">
    <source>
        <dbReference type="EMBL" id="MBB5350861.1"/>
    </source>
</evidence>
<accession>A0A840VDD9</accession>
<protein>
    <submittedName>
        <fullName evidence="2">Uncharacterized protein</fullName>
    </submittedName>
</protein>
<dbReference type="EMBL" id="JACHFD010000004">
    <property type="protein sequence ID" value="MBB5350861.1"/>
    <property type="molecule type" value="Genomic_DNA"/>
</dbReference>
<keyword evidence="3" id="KW-1185">Reference proteome</keyword>
<dbReference type="Proteomes" id="UP000557717">
    <property type="component" value="Unassembled WGS sequence"/>
</dbReference>
<gene>
    <name evidence="2" type="ORF">HNR46_001095</name>
</gene>
<organism evidence="2 3">
    <name type="scientific">Haloferula luteola</name>
    <dbReference type="NCBI Taxonomy" id="595692"/>
    <lineage>
        <taxon>Bacteria</taxon>
        <taxon>Pseudomonadati</taxon>
        <taxon>Verrucomicrobiota</taxon>
        <taxon>Verrucomicrobiia</taxon>
        <taxon>Verrucomicrobiales</taxon>
        <taxon>Verrucomicrobiaceae</taxon>
        <taxon>Haloferula</taxon>
    </lineage>
</organism>
<dbReference type="AlphaFoldDB" id="A0A840VDD9"/>
<sequence>MQIPLLEVQNAQLGPSSRKENRLKSRVYRVGTAHAKDEVGLMSHPSQTR</sequence>
<evidence type="ECO:0000313" key="3">
    <source>
        <dbReference type="Proteomes" id="UP000557717"/>
    </source>
</evidence>
<feature type="region of interest" description="Disordered" evidence="1">
    <location>
        <begin position="1"/>
        <end position="20"/>
    </location>
</feature>
<comment type="caution">
    <text evidence="2">The sequence shown here is derived from an EMBL/GenBank/DDBJ whole genome shotgun (WGS) entry which is preliminary data.</text>
</comment>
<proteinExistence type="predicted"/>
<evidence type="ECO:0000256" key="1">
    <source>
        <dbReference type="SAM" id="MobiDB-lite"/>
    </source>
</evidence>
<name>A0A840VDD9_9BACT</name>